<dbReference type="PRINTS" id="PR00169">
    <property type="entry name" value="KCHANNEL"/>
</dbReference>
<dbReference type="Gene3D" id="3.40.190.10">
    <property type="entry name" value="Periplasmic binding protein-like II"/>
    <property type="match status" value="4"/>
</dbReference>
<comment type="subcellular location">
    <subcellularLocation>
        <location evidence="1">Membrane</location>
        <topology evidence="1">Multi-pass membrane protein</topology>
    </subcellularLocation>
</comment>
<dbReference type="SMART" id="SM00079">
    <property type="entry name" value="PBPe"/>
    <property type="match status" value="1"/>
</dbReference>
<keyword evidence="4 10" id="KW-1133">Transmembrane helix</keyword>
<evidence type="ECO:0000256" key="7">
    <source>
        <dbReference type="ARBA" id="ARBA00023170"/>
    </source>
</evidence>
<evidence type="ECO:0000256" key="6">
    <source>
        <dbReference type="ARBA" id="ARBA00023136"/>
    </source>
</evidence>
<dbReference type="SUPFAM" id="SSF81324">
    <property type="entry name" value="Voltage-gated potassium channels"/>
    <property type="match status" value="1"/>
</dbReference>
<evidence type="ECO:0000313" key="14">
    <source>
        <dbReference type="Proteomes" id="UP000292459"/>
    </source>
</evidence>
<dbReference type="SUPFAM" id="SSF53850">
    <property type="entry name" value="Periplasmic binding protein-like II"/>
    <property type="match status" value="2"/>
</dbReference>
<dbReference type="GO" id="GO:0015276">
    <property type="term" value="F:ligand-gated monoatomic ion channel activity"/>
    <property type="evidence" value="ECO:0007669"/>
    <property type="project" value="InterPro"/>
</dbReference>
<dbReference type="InterPro" id="IPR001320">
    <property type="entry name" value="Iontro_rcpt_C"/>
</dbReference>
<feature type="domain" description="Ionotropic glutamate receptor C-terminal" evidence="12">
    <location>
        <begin position="394"/>
        <end position="725"/>
    </location>
</feature>
<keyword evidence="8" id="KW-0325">Glycoprotein</keyword>
<dbReference type="InterPro" id="IPR013099">
    <property type="entry name" value="K_chnl_dom"/>
</dbReference>
<dbReference type="Pfam" id="PF04069">
    <property type="entry name" value="OpuAC"/>
    <property type="match status" value="1"/>
</dbReference>
<keyword evidence="3 10" id="KW-0812">Transmembrane</keyword>
<dbReference type="Proteomes" id="UP000292459">
    <property type="component" value="Unassembled WGS sequence"/>
</dbReference>
<dbReference type="Pfam" id="PF07885">
    <property type="entry name" value="Ion_trans_2"/>
    <property type="match status" value="1"/>
</dbReference>
<evidence type="ECO:0000256" key="3">
    <source>
        <dbReference type="ARBA" id="ARBA00022692"/>
    </source>
</evidence>
<dbReference type="InterPro" id="IPR001638">
    <property type="entry name" value="Solute-binding_3/MltF_N"/>
</dbReference>
<evidence type="ECO:0000256" key="4">
    <source>
        <dbReference type="ARBA" id="ARBA00022989"/>
    </source>
</evidence>
<protein>
    <submittedName>
        <fullName evidence="13">Proline/glycine betaine ABC transporter substrate-binding protein ProX</fullName>
    </submittedName>
</protein>
<keyword evidence="7" id="KW-0675">Receptor</keyword>
<dbReference type="PANTHER" id="PTHR18966">
    <property type="entry name" value="IONOTROPIC GLUTAMATE RECEPTOR"/>
    <property type="match status" value="1"/>
</dbReference>
<sequence>MKLSSLRRCLFACLRPCQQAMPRLLPRGFRRRSLWSLTILGVVLVGLLQGMPASSAAPTITMGRPTWDTGWFQAEIYRELLIELGYGVKAPKTLSNDDFYTQAAAGEVDLWASGWFPLHNRYLEQPEIQGQVEPVGFEVPGGALQGYLVDKATAERLNIITLADLQRPEVIEAFDRDQDGRADLLGCNEDWACAEVIDYHLAEYGLTETVAHIQGAYAPLMEDTVARQRRGESVLFYTWTPNWTVNELVPDEDVVWLEVPYPSLPLGQKQLESETTMTGIVGCVADPCTLGFPRNDIRAVANTEFLAANPAVRSLLEQVTIPLEDIAAQNAQMLAGQGDENDIRRQAQEWIQANRELVDSWLVQAQAIADLPPTEGSPETAADVGPTRLSVTAPLRVVTQRFEPFVIYEDQQYQGFSIDLWEAIADELQLPYDLVGVNSVAKLLDEVERGAADIAIAGIGITSQREERLDFSYPYYESGLQVLVPSDQSELSKLLTVIGAVLRSPRLYYGVGILILVLLIVAHILWWSERTHNHEFPDSYWHGIWEAFWWAAVTVTTVGYGDKVPKKPAGRVFGLIWMFSGYFVFAYFTASIATTFTVQELQGVINGLEDLPGKRVATVAESAAAEFLDEQTNLLFQEFPTQEALYLAVDTEKSVDAVVYDSPVLQYFVSHQGQGQYKVVGEVFQSLNYGIALQQDSPYREAINATLLKLYETGQYEEIYQEWFG</sequence>
<evidence type="ECO:0000256" key="10">
    <source>
        <dbReference type="SAM" id="Phobius"/>
    </source>
</evidence>
<dbReference type="EMBL" id="QVFV01000013">
    <property type="protein sequence ID" value="RZM74428.1"/>
    <property type="molecule type" value="Genomic_DNA"/>
</dbReference>
<reference evidence="13 14" key="1">
    <citation type="submission" date="2018-11" db="EMBL/GenBank/DDBJ databases">
        <title>Whole genome sequencing of an environmental sample.</title>
        <authorList>
            <person name="Sarangi A.N."/>
            <person name="Singh D."/>
            <person name="Tripathy S."/>
        </authorList>
    </citation>
    <scope>NUCLEOTIDE SEQUENCE [LARGE SCALE GENOMIC DNA]</scope>
    <source>
        <strain evidence="13 14">Lakshadweep</strain>
    </source>
</reference>
<dbReference type="OrthoDB" id="9799090at2"/>
<feature type="domain" description="Solute-binding protein family 3/N-terminal" evidence="11">
    <location>
        <begin position="394"/>
        <end position="725"/>
    </location>
</feature>
<proteinExistence type="predicted"/>
<keyword evidence="9" id="KW-0407">Ion channel</keyword>
<dbReference type="GO" id="GO:0043190">
    <property type="term" value="C:ATP-binding cassette (ABC) transporter complex"/>
    <property type="evidence" value="ECO:0007669"/>
    <property type="project" value="InterPro"/>
</dbReference>
<dbReference type="NCBIfam" id="NF008334">
    <property type="entry name" value="PRK11119.1"/>
    <property type="match status" value="1"/>
</dbReference>
<gene>
    <name evidence="13" type="primary">proX</name>
    <name evidence="13" type="ORF">DYY88_23485</name>
</gene>
<feature type="transmembrane region" description="Helical" evidence="10">
    <location>
        <begin position="540"/>
        <end position="560"/>
    </location>
</feature>
<name>A0A4Q7DZZ3_9CYAN</name>
<dbReference type="AlphaFoldDB" id="A0A4Q7DZZ3"/>
<evidence type="ECO:0000256" key="2">
    <source>
        <dbReference type="ARBA" id="ARBA00022448"/>
    </source>
</evidence>
<evidence type="ECO:0000259" key="12">
    <source>
        <dbReference type="SMART" id="SM00079"/>
    </source>
</evidence>
<evidence type="ECO:0000256" key="8">
    <source>
        <dbReference type="ARBA" id="ARBA00023180"/>
    </source>
</evidence>
<keyword evidence="2" id="KW-0813">Transport</keyword>
<dbReference type="Gene3D" id="1.10.287.70">
    <property type="match status" value="1"/>
</dbReference>
<organism evidence="13 14">
    <name type="scientific">Leptolyngbya iicbica LK</name>
    <dbReference type="NCBI Taxonomy" id="2294035"/>
    <lineage>
        <taxon>Bacteria</taxon>
        <taxon>Bacillati</taxon>
        <taxon>Cyanobacteriota</taxon>
        <taxon>Cyanophyceae</taxon>
        <taxon>Leptolyngbyales</taxon>
        <taxon>Leptolyngbyaceae</taxon>
        <taxon>Leptolyngbya group</taxon>
        <taxon>Leptolyngbya</taxon>
        <taxon>Leptolyngbya iicbica</taxon>
    </lineage>
</organism>
<keyword evidence="5" id="KW-0406">Ion transport</keyword>
<evidence type="ECO:0000256" key="9">
    <source>
        <dbReference type="ARBA" id="ARBA00023303"/>
    </source>
</evidence>
<dbReference type="RefSeq" id="WP_130199584.1">
    <property type="nucleotide sequence ID" value="NZ_QVFV01000013.1"/>
</dbReference>
<dbReference type="SMART" id="SM00062">
    <property type="entry name" value="PBPb"/>
    <property type="match status" value="1"/>
</dbReference>
<dbReference type="InterPro" id="IPR015683">
    <property type="entry name" value="Ionotropic_Glu_rcpt"/>
</dbReference>
<feature type="transmembrane region" description="Helical" evidence="10">
    <location>
        <begin position="507"/>
        <end position="528"/>
    </location>
</feature>
<evidence type="ECO:0000313" key="13">
    <source>
        <dbReference type="EMBL" id="RZM74428.1"/>
    </source>
</evidence>
<feature type="transmembrane region" description="Helical" evidence="10">
    <location>
        <begin position="572"/>
        <end position="590"/>
    </location>
</feature>
<keyword evidence="14" id="KW-1185">Reference proteome</keyword>
<keyword evidence="6 10" id="KW-0472">Membrane</keyword>
<dbReference type="Gene3D" id="3.40.190.100">
    <property type="entry name" value="Glycine betaine-binding periplasmic protein, domain 2"/>
    <property type="match status" value="1"/>
</dbReference>
<dbReference type="InterPro" id="IPR007210">
    <property type="entry name" value="ABC_Gly_betaine_transp_sub-bd"/>
</dbReference>
<evidence type="ECO:0000259" key="11">
    <source>
        <dbReference type="SMART" id="SM00062"/>
    </source>
</evidence>
<evidence type="ECO:0000256" key="1">
    <source>
        <dbReference type="ARBA" id="ARBA00004141"/>
    </source>
</evidence>
<dbReference type="Pfam" id="PF00497">
    <property type="entry name" value="SBP_bac_3"/>
    <property type="match status" value="1"/>
</dbReference>
<comment type="caution">
    <text evidence="13">The sequence shown here is derived from an EMBL/GenBank/DDBJ whole genome shotgun (WGS) entry which is preliminary data.</text>
</comment>
<evidence type="ECO:0000256" key="5">
    <source>
        <dbReference type="ARBA" id="ARBA00023065"/>
    </source>
</evidence>
<accession>A0A4Q7DZZ3</accession>